<keyword evidence="7" id="KW-0862">Zinc</keyword>
<comment type="catalytic activity">
    <reaction evidence="1">
        <text>S-ubiquitinyl-[E2 ubiquitin-conjugating enzyme]-L-cysteine + [acceptor protein]-L-lysine = [E2 ubiquitin-conjugating enzyme]-L-cysteine + N(6)-ubiquitinyl-[acceptor protein]-L-lysine.</text>
        <dbReference type="EC" id="2.3.2.27"/>
    </reaction>
</comment>
<proteinExistence type="predicted"/>
<protein>
    <recommendedName>
        <fullName evidence="2">RING-type E3 ubiquitin transferase</fullName>
        <ecNumber evidence="2">2.3.2.27</ecNumber>
    </recommendedName>
</protein>
<dbReference type="InterPro" id="IPR001841">
    <property type="entry name" value="Znf_RING"/>
</dbReference>
<name>A0AAV8SYD9_9ROSI</name>
<evidence type="ECO:0000256" key="5">
    <source>
        <dbReference type="ARBA" id="ARBA00022771"/>
    </source>
</evidence>
<feature type="compositionally biased region" description="Basic and acidic residues" evidence="9">
    <location>
        <begin position="258"/>
        <end position="274"/>
    </location>
</feature>
<organism evidence="11 12">
    <name type="scientific">Erythroxylum novogranatense</name>
    <dbReference type="NCBI Taxonomy" id="1862640"/>
    <lineage>
        <taxon>Eukaryota</taxon>
        <taxon>Viridiplantae</taxon>
        <taxon>Streptophyta</taxon>
        <taxon>Embryophyta</taxon>
        <taxon>Tracheophyta</taxon>
        <taxon>Spermatophyta</taxon>
        <taxon>Magnoliopsida</taxon>
        <taxon>eudicotyledons</taxon>
        <taxon>Gunneridae</taxon>
        <taxon>Pentapetalae</taxon>
        <taxon>rosids</taxon>
        <taxon>fabids</taxon>
        <taxon>Malpighiales</taxon>
        <taxon>Erythroxylaceae</taxon>
        <taxon>Erythroxylum</taxon>
    </lineage>
</organism>
<evidence type="ECO:0000256" key="3">
    <source>
        <dbReference type="ARBA" id="ARBA00022679"/>
    </source>
</evidence>
<keyword evidence="3" id="KW-0808">Transferase</keyword>
<dbReference type="Gene3D" id="3.30.40.10">
    <property type="entry name" value="Zinc/RING finger domain, C3HC4 (zinc finger)"/>
    <property type="match status" value="1"/>
</dbReference>
<keyword evidence="6" id="KW-0833">Ubl conjugation pathway</keyword>
<keyword evidence="12" id="KW-1185">Reference proteome</keyword>
<comment type="caution">
    <text evidence="11">The sequence shown here is derived from an EMBL/GenBank/DDBJ whole genome shotgun (WGS) entry which is preliminary data.</text>
</comment>
<dbReference type="InterPro" id="IPR039525">
    <property type="entry name" value="RNF126-like_zinc-ribbon"/>
</dbReference>
<keyword evidence="5 8" id="KW-0863">Zinc-finger</keyword>
<evidence type="ECO:0000256" key="4">
    <source>
        <dbReference type="ARBA" id="ARBA00022723"/>
    </source>
</evidence>
<dbReference type="EMBL" id="JAIWQS010000007">
    <property type="protein sequence ID" value="KAJ8759328.1"/>
    <property type="molecule type" value="Genomic_DNA"/>
</dbReference>
<dbReference type="Pfam" id="PF14369">
    <property type="entry name" value="Zn_ribbon_19"/>
    <property type="match status" value="1"/>
</dbReference>
<gene>
    <name evidence="11" type="ORF">K2173_006848</name>
</gene>
<dbReference type="InterPro" id="IPR013083">
    <property type="entry name" value="Znf_RING/FYVE/PHD"/>
</dbReference>
<evidence type="ECO:0000256" key="6">
    <source>
        <dbReference type="ARBA" id="ARBA00022786"/>
    </source>
</evidence>
<feature type="domain" description="RING-type" evidence="10">
    <location>
        <begin position="193"/>
        <end position="234"/>
    </location>
</feature>
<dbReference type="PROSITE" id="PS50089">
    <property type="entry name" value="ZF_RING_2"/>
    <property type="match status" value="1"/>
</dbReference>
<evidence type="ECO:0000256" key="1">
    <source>
        <dbReference type="ARBA" id="ARBA00000900"/>
    </source>
</evidence>
<dbReference type="GO" id="GO:0061630">
    <property type="term" value="F:ubiquitin protein ligase activity"/>
    <property type="evidence" value="ECO:0007669"/>
    <property type="project" value="UniProtKB-EC"/>
</dbReference>
<dbReference type="PANTHER" id="PTHR15710:SF202">
    <property type="entry name" value="RING-TYPE E3 UBIQUITIN TRANSFERASE"/>
    <property type="match status" value="1"/>
</dbReference>
<evidence type="ECO:0000256" key="2">
    <source>
        <dbReference type="ARBA" id="ARBA00012483"/>
    </source>
</evidence>
<dbReference type="SUPFAM" id="SSF57850">
    <property type="entry name" value="RING/U-box"/>
    <property type="match status" value="1"/>
</dbReference>
<feature type="region of interest" description="Disordered" evidence="9">
    <location>
        <begin position="243"/>
        <end position="302"/>
    </location>
</feature>
<dbReference type="CDD" id="cd16667">
    <property type="entry name" value="RING-H2_RNF126-like"/>
    <property type="match status" value="1"/>
</dbReference>
<dbReference type="GO" id="GO:0016567">
    <property type="term" value="P:protein ubiquitination"/>
    <property type="evidence" value="ECO:0007669"/>
    <property type="project" value="TreeGrafter"/>
</dbReference>
<evidence type="ECO:0000256" key="9">
    <source>
        <dbReference type="SAM" id="MobiDB-lite"/>
    </source>
</evidence>
<dbReference type="EC" id="2.3.2.27" evidence="2"/>
<evidence type="ECO:0000313" key="12">
    <source>
        <dbReference type="Proteomes" id="UP001159364"/>
    </source>
</evidence>
<evidence type="ECO:0000313" key="11">
    <source>
        <dbReference type="EMBL" id="KAJ8759328.1"/>
    </source>
</evidence>
<keyword evidence="4" id="KW-0479">Metal-binding</keyword>
<feature type="compositionally biased region" description="Gly residues" evidence="9">
    <location>
        <begin position="289"/>
        <end position="302"/>
    </location>
</feature>
<dbReference type="Proteomes" id="UP001159364">
    <property type="component" value="Linkage Group LG07"/>
</dbReference>
<evidence type="ECO:0000256" key="7">
    <source>
        <dbReference type="ARBA" id="ARBA00022833"/>
    </source>
</evidence>
<accession>A0AAV8SYD9</accession>
<dbReference type="SMART" id="SM00184">
    <property type="entry name" value="RING"/>
    <property type="match status" value="1"/>
</dbReference>
<dbReference type="GO" id="GO:0005737">
    <property type="term" value="C:cytoplasm"/>
    <property type="evidence" value="ECO:0007669"/>
    <property type="project" value="TreeGrafter"/>
</dbReference>
<evidence type="ECO:0000256" key="8">
    <source>
        <dbReference type="PROSITE-ProRule" id="PRU00175"/>
    </source>
</evidence>
<sequence>MSFTGASVGGGTDAAKRFFCHQCNFMVTISISPSSDPSCPFCHDGFIEECENPSPNLDSQGQNSPFNVAYQDPFSSLLPLLFSSASPASIDIQNPNNMSDPNAFNPLDFLRNHIQNLQSGGARIQFVIENHPSDRLPANLGDYFIGPGLEQLIQQLAENDPNRYGTPPASKSVIDGLPTVKITESLDLEMNQCAVCKDEFEKGVEAKQMPCKHIYHKDCLIPWLELHNSCPVCRYELPTDDADYESRRRASQGSRGGDVARDEAGENRTVERRFNISLPWPFGRQGSSSDGGGSGGDGRNNA</sequence>
<dbReference type="AlphaFoldDB" id="A0AAV8SYD9"/>
<dbReference type="GO" id="GO:0008270">
    <property type="term" value="F:zinc ion binding"/>
    <property type="evidence" value="ECO:0007669"/>
    <property type="project" value="UniProtKB-KW"/>
</dbReference>
<reference evidence="11 12" key="1">
    <citation type="submission" date="2021-09" db="EMBL/GenBank/DDBJ databases">
        <title>Genomic insights and catalytic innovation underlie evolution of tropane alkaloids biosynthesis.</title>
        <authorList>
            <person name="Wang Y.-J."/>
            <person name="Tian T."/>
            <person name="Huang J.-P."/>
            <person name="Huang S.-X."/>
        </authorList>
    </citation>
    <scope>NUCLEOTIDE SEQUENCE [LARGE SCALE GENOMIC DNA]</scope>
    <source>
        <strain evidence="11">KIB-2018</strain>
        <tissue evidence="11">Leaf</tissue>
    </source>
</reference>
<dbReference type="PANTHER" id="PTHR15710">
    <property type="entry name" value="E3 UBIQUITIN-PROTEIN LIGASE PRAJA"/>
    <property type="match status" value="1"/>
</dbReference>
<evidence type="ECO:0000259" key="10">
    <source>
        <dbReference type="PROSITE" id="PS50089"/>
    </source>
</evidence>
<dbReference type="FunFam" id="3.30.40.10:FF:000022">
    <property type="entry name" value="E3 ubiquitin-protein ligase RING1-like"/>
    <property type="match status" value="1"/>
</dbReference>
<dbReference type="Pfam" id="PF13639">
    <property type="entry name" value="zf-RING_2"/>
    <property type="match status" value="1"/>
</dbReference>